<name>A0A2M4C6K3_9DIPT</name>
<proteinExistence type="predicted"/>
<reference evidence="1" key="1">
    <citation type="submission" date="2018-01" db="EMBL/GenBank/DDBJ databases">
        <title>An insight into the sialome of Amazonian anophelines.</title>
        <authorList>
            <person name="Ribeiro J.M."/>
            <person name="Scarpassa V."/>
            <person name="Calvo E."/>
        </authorList>
    </citation>
    <scope>NUCLEOTIDE SEQUENCE</scope>
    <source>
        <tissue evidence="1">Salivary glands</tissue>
    </source>
</reference>
<dbReference type="AlphaFoldDB" id="A0A2M4C6K3"/>
<dbReference type="EMBL" id="GGFJ01011748">
    <property type="protein sequence ID" value="MBW60889.1"/>
    <property type="molecule type" value="Transcribed_RNA"/>
</dbReference>
<evidence type="ECO:0000313" key="1">
    <source>
        <dbReference type="EMBL" id="MBW60889.1"/>
    </source>
</evidence>
<organism evidence="1">
    <name type="scientific">Anopheles marajoara</name>
    <dbReference type="NCBI Taxonomy" id="58244"/>
    <lineage>
        <taxon>Eukaryota</taxon>
        <taxon>Metazoa</taxon>
        <taxon>Ecdysozoa</taxon>
        <taxon>Arthropoda</taxon>
        <taxon>Hexapoda</taxon>
        <taxon>Insecta</taxon>
        <taxon>Pterygota</taxon>
        <taxon>Neoptera</taxon>
        <taxon>Endopterygota</taxon>
        <taxon>Diptera</taxon>
        <taxon>Nematocera</taxon>
        <taxon>Culicoidea</taxon>
        <taxon>Culicidae</taxon>
        <taxon>Anophelinae</taxon>
        <taxon>Anopheles</taxon>
    </lineage>
</organism>
<accession>A0A2M4C6K3</accession>
<protein>
    <submittedName>
        <fullName evidence="1">Putative secreted protein</fullName>
    </submittedName>
</protein>
<sequence>MIRIFFFQLLNFPIVHCPETLLFLFFPWWCIIFSEFDRHHISNFLKCKSIYLLTGFYHHCLGNSTKIIRKRFVQDSKKGLIRSSPWFISRLIMFAYTVICRVRIQNVFAVTTIVVTIFRTSLISRVSNCRKNSKIFFNDNFILHTIH</sequence>